<organism evidence="1 2">
    <name type="scientific">Thermodesulfatator indicus (strain DSM 15286 / JCM 11887 / CIR29812)</name>
    <dbReference type="NCBI Taxonomy" id="667014"/>
    <lineage>
        <taxon>Bacteria</taxon>
        <taxon>Pseudomonadati</taxon>
        <taxon>Thermodesulfobacteriota</taxon>
        <taxon>Thermodesulfobacteria</taxon>
        <taxon>Thermodesulfobacteriales</taxon>
        <taxon>Thermodesulfatatoraceae</taxon>
        <taxon>Thermodesulfatator</taxon>
    </lineage>
</organism>
<dbReference type="Proteomes" id="UP000006793">
    <property type="component" value="Chromosome"/>
</dbReference>
<protein>
    <submittedName>
        <fullName evidence="1">Uncharacterized protein</fullName>
    </submittedName>
</protein>
<dbReference type="KEGG" id="tid:Thein_0492"/>
<dbReference type="OrthoDB" id="2112822at2"/>
<reference evidence="2" key="1">
    <citation type="submission" date="2011-04" db="EMBL/GenBank/DDBJ databases">
        <title>The complete genome of Thermodesulfatator indicus DSM 15286.</title>
        <authorList>
            <person name="Lucas S."/>
            <person name="Copeland A."/>
            <person name="Lapidus A."/>
            <person name="Bruce D."/>
            <person name="Goodwin L."/>
            <person name="Pitluck S."/>
            <person name="Peters L."/>
            <person name="Kyrpides N."/>
            <person name="Mavromatis K."/>
            <person name="Pagani I."/>
            <person name="Ivanova N."/>
            <person name="Saunders L."/>
            <person name="Detter J.C."/>
            <person name="Tapia R."/>
            <person name="Han C."/>
            <person name="Land M."/>
            <person name="Hauser L."/>
            <person name="Markowitz V."/>
            <person name="Cheng J.-F."/>
            <person name="Hugenholtz P."/>
            <person name="Woyke T."/>
            <person name="Wu D."/>
            <person name="Spring S."/>
            <person name="Schroeder M."/>
            <person name="Brambilla E."/>
            <person name="Klenk H.-P."/>
            <person name="Eisen J.A."/>
        </authorList>
    </citation>
    <scope>NUCLEOTIDE SEQUENCE [LARGE SCALE GENOMIC DNA]</scope>
    <source>
        <strain evidence="2">DSM 15286 / JCM 11887 / CIR29812</strain>
    </source>
</reference>
<keyword evidence="2" id="KW-1185">Reference proteome</keyword>
<dbReference type="AlphaFoldDB" id="F8AB08"/>
<name>F8AB08_THEID</name>
<dbReference type="EMBL" id="CP002683">
    <property type="protein sequence ID" value="AEH44374.1"/>
    <property type="molecule type" value="Genomic_DNA"/>
</dbReference>
<dbReference type="InParanoid" id="F8AB08"/>
<dbReference type="RefSeq" id="WP_013907119.1">
    <property type="nucleotide sequence ID" value="NC_015681.1"/>
</dbReference>
<dbReference type="HOGENOM" id="CLU_2720982_0_0_0"/>
<reference evidence="1 2" key="2">
    <citation type="journal article" date="2012" name="Stand. Genomic Sci.">
        <title>Complete genome sequence of the thermophilic sulfate-reducing ocean bacterium Thermodesulfatator indicus type strain (CIR29812(T)).</title>
        <authorList>
            <person name="Anderson I."/>
            <person name="Saunders E."/>
            <person name="Lapidus A."/>
            <person name="Nolan M."/>
            <person name="Lucas S."/>
            <person name="Tice H."/>
            <person name="Del Rio T.G."/>
            <person name="Cheng J.F."/>
            <person name="Han C."/>
            <person name="Tapia R."/>
            <person name="Goodwin L.A."/>
            <person name="Pitluck S."/>
            <person name="Liolios K."/>
            <person name="Mavromatis K."/>
            <person name="Pagani I."/>
            <person name="Ivanova N."/>
            <person name="Mikhailova N."/>
            <person name="Pati A."/>
            <person name="Chen A."/>
            <person name="Palaniappan K."/>
            <person name="Land M."/>
            <person name="Hauser L."/>
            <person name="Jeffries C.D."/>
            <person name="Chang Y.J."/>
            <person name="Brambilla E.M."/>
            <person name="Rohde M."/>
            <person name="Spring S."/>
            <person name="Goker M."/>
            <person name="Detter J.C."/>
            <person name="Woyke T."/>
            <person name="Bristow J."/>
            <person name="Eisen J.A."/>
            <person name="Markowitz V."/>
            <person name="Hugenholtz P."/>
            <person name="Kyrpides N.C."/>
            <person name="Klenk H.P."/>
        </authorList>
    </citation>
    <scope>NUCLEOTIDE SEQUENCE [LARGE SCALE GENOMIC DNA]</scope>
    <source>
        <strain evidence="2">DSM 15286 / JCM 11887 / CIR29812</strain>
    </source>
</reference>
<dbReference type="PaxDb" id="667014-Thein_0492"/>
<dbReference type="eggNOG" id="ENOG50309HN">
    <property type="taxonomic scope" value="Bacteria"/>
</dbReference>
<dbReference type="STRING" id="667014.Thein_0492"/>
<gene>
    <name evidence="1" type="ordered locus">Thein_0492</name>
</gene>
<evidence type="ECO:0000313" key="2">
    <source>
        <dbReference type="Proteomes" id="UP000006793"/>
    </source>
</evidence>
<proteinExistence type="predicted"/>
<accession>F8AB08</accession>
<evidence type="ECO:0000313" key="1">
    <source>
        <dbReference type="EMBL" id="AEH44374.1"/>
    </source>
</evidence>
<sequence>MLAEEACREFGLKRVYFAEVLGKRRHFLAGAGEVTFEPPQSAKLSGDLVVFWEGELKNKDVFLKFLRKGQMK</sequence>